<dbReference type="EMBL" id="CM044707">
    <property type="protein sequence ID" value="KAI5655035.1"/>
    <property type="molecule type" value="Genomic_DNA"/>
</dbReference>
<evidence type="ECO:0000313" key="1">
    <source>
        <dbReference type="EMBL" id="KAI5655035.1"/>
    </source>
</evidence>
<proteinExistence type="predicted"/>
<organism evidence="1 2">
    <name type="scientific">Catharanthus roseus</name>
    <name type="common">Madagascar periwinkle</name>
    <name type="synonym">Vinca rosea</name>
    <dbReference type="NCBI Taxonomy" id="4058"/>
    <lineage>
        <taxon>Eukaryota</taxon>
        <taxon>Viridiplantae</taxon>
        <taxon>Streptophyta</taxon>
        <taxon>Embryophyta</taxon>
        <taxon>Tracheophyta</taxon>
        <taxon>Spermatophyta</taxon>
        <taxon>Magnoliopsida</taxon>
        <taxon>eudicotyledons</taxon>
        <taxon>Gunneridae</taxon>
        <taxon>Pentapetalae</taxon>
        <taxon>asterids</taxon>
        <taxon>lamiids</taxon>
        <taxon>Gentianales</taxon>
        <taxon>Apocynaceae</taxon>
        <taxon>Rauvolfioideae</taxon>
        <taxon>Vinceae</taxon>
        <taxon>Catharanthinae</taxon>
        <taxon>Catharanthus</taxon>
    </lineage>
</organism>
<evidence type="ECO:0000313" key="2">
    <source>
        <dbReference type="Proteomes" id="UP001060085"/>
    </source>
</evidence>
<keyword evidence="2" id="KW-1185">Reference proteome</keyword>
<name>A0ACC0A3N5_CATRO</name>
<protein>
    <submittedName>
        <fullName evidence="1">Uncharacterized protein</fullName>
    </submittedName>
</protein>
<dbReference type="Proteomes" id="UP001060085">
    <property type="component" value="Linkage Group LG07"/>
</dbReference>
<reference evidence="2" key="1">
    <citation type="journal article" date="2023" name="Nat. Plants">
        <title>Single-cell RNA sequencing provides a high-resolution roadmap for understanding the multicellular compartmentation of specialized metabolism.</title>
        <authorList>
            <person name="Sun S."/>
            <person name="Shen X."/>
            <person name="Li Y."/>
            <person name="Li Y."/>
            <person name="Wang S."/>
            <person name="Li R."/>
            <person name="Zhang H."/>
            <person name="Shen G."/>
            <person name="Guo B."/>
            <person name="Wei J."/>
            <person name="Xu J."/>
            <person name="St-Pierre B."/>
            <person name="Chen S."/>
            <person name="Sun C."/>
        </authorList>
    </citation>
    <scope>NUCLEOTIDE SEQUENCE [LARGE SCALE GENOMIC DNA]</scope>
</reference>
<accession>A0ACC0A3N5</accession>
<sequence length="354" mass="38763">MEESEKRKERLKAMRMEAAQAGLHSEAGNSVGVFQSLTNPLIEPSASSSMPADARASPRFDFYTDPMAAFSANKRGSKVSHQNTPDYFTSPRPRNLNLPPFPVQTNSSQDTRMVQAQGSYQSAAHLGSPMQTANPYGAPQGNPNFWRGPSGPPTHHYPSNSPRPVQPSSPGFGQDCSPNFNYGQGRPYGFNNNPQCGPDSRGSPYSNIGRGYSPQGGSGYRGSPYSNPGRGNNYQARPGNRGSPFTGPIRGRSGGRGRGSHIYVSAEERPDQYFNKSMMEDPWKTLKPVVWQQKFIPTQDSEKSWLPKSVASKKARVSEALDKFKSKQSLAEYLAASFNEAVQEPDDEDAQETI</sequence>
<gene>
    <name evidence="1" type="ORF">M9H77_32222</name>
</gene>
<comment type="caution">
    <text evidence="1">The sequence shown here is derived from an EMBL/GenBank/DDBJ whole genome shotgun (WGS) entry which is preliminary data.</text>
</comment>